<dbReference type="NCBIfam" id="TIGR00745">
    <property type="entry name" value="apbA_panE"/>
    <property type="match status" value="1"/>
</dbReference>
<dbReference type="PANTHER" id="PTHR43765">
    <property type="entry name" value="2-DEHYDROPANTOATE 2-REDUCTASE-RELATED"/>
    <property type="match status" value="1"/>
</dbReference>
<evidence type="ECO:0000256" key="3">
    <source>
        <dbReference type="ARBA" id="ARBA00007870"/>
    </source>
</evidence>
<dbReference type="Gene3D" id="3.40.50.720">
    <property type="entry name" value="NAD(P)-binding Rossmann-like Domain"/>
    <property type="match status" value="1"/>
</dbReference>
<organism evidence="14 15">
    <name type="scientific">Candidatus Pristimantibacillus lignocellulolyticus</name>
    <dbReference type="NCBI Taxonomy" id="2994561"/>
    <lineage>
        <taxon>Bacteria</taxon>
        <taxon>Bacillati</taxon>
        <taxon>Bacillota</taxon>
        <taxon>Bacilli</taxon>
        <taxon>Bacillales</taxon>
        <taxon>Paenibacillaceae</taxon>
        <taxon>Candidatus Pristimantibacillus</taxon>
    </lineage>
</organism>
<dbReference type="Pfam" id="PF02558">
    <property type="entry name" value="ApbA"/>
    <property type="match status" value="1"/>
</dbReference>
<keyword evidence="7 11" id="KW-0521">NADP</keyword>
<feature type="domain" description="Ketopantoate reductase N-terminal" evidence="12">
    <location>
        <begin position="5"/>
        <end position="161"/>
    </location>
</feature>
<dbReference type="GO" id="GO:0008677">
    <property type="term" value="F:2-dehydropantoate 2-reductase activity"/>
    <property type="evidence" value="ECO:0007669"/>
    <property type="project" value="UniProtKB-EC"/>
</dbReference>
<evidence type="ECO:0000256" key="6">
    <source>
        <dbReference type="ARBA" id="ARBA00022655"/>
    </source>
</evidence>
<dbReference type="Proteomes" id="UP001056756">
    <property type="component" value="Chromosome"/>
</dbReference>
<dbReference type="SUPFAM" id="SSF51735">
    <property type="entry name" value="NAD(P)-binding Rossmann-fold domains"/>
    <property type="match status" value="1"/>
</dbReference>
<evidence type="ECO:0000256" key="7">
    <source>
        <dbReference type="ARBA" id="ARBA00022857"/>
    </source>
</evidence>
<evidence type="ECO:0000313" key="14">
    <source>
        <dbReference type="EMBL" id="URN93169.1"/>
    </source>
</evidence>
<evidence type="ECO:0000256" key="10">
    <source>
        <dbReference type="ARBA" id="ARBA00048793"/>
    </source>
</evidence>
<dbReference type="Gene3D" id="1.10.1040.10">
    <property type="entry name" value="N-(1-d-carboxylethyl)-l-norvaline Dehydrogenase, domain 2"/>
    <property type="match status" value="1"/>
</dbReference>
<dbReference type="InterPro" id="IPR036291">
    <property type="entry name" value="NAD(P)-bd_dom_sf"/>
</dbReference>
<feature type="domain" description="Ketopantoate reductase C-terminal" evidence="13">
    <location>
        <begin position="191"/>
        <end position="312"/>
    </location>
</feature>
<evidence type="ECO:0000256" key="4">
    <source>
        <dbReference type="ARBA" id="ARBA00013014"/>
    </source>
</evidence>
<protein>
    <recommendedName>
        <fullName evidence="5 11">2-dehydropantoate 2-reductase</fullName>
        <ecNumber evidence="4 11">1.1.1.169</ecNumber>
    </recommendedName>
    <alternativeName>
        <fullName evidence="9 11">Ketopantoate reductase</fullName>
    </alternativeName>
</protein>
<dbReference type="InterPro" id="IPR013328">
    <property type="entry name" value="6PGD_dom2"/>
</dbReference>
<reference evidence="14" key="1">
    <citation type="submission" date="2022-05" db="EMBL/GenBank/DDBJ databases">
        <title>Novel bacterial taxa in a minimal lignocellulolytic consortium and its capacity to transform plastics disclosed by genome-resolved metagenomics.</title>
        <authorList>
            <person name="Rodriguez C.A.D."/>
            <person name="Diaz-Garcia L."/>
            <person name="Herrera K."/>
            <person name="Tarazona N.A."/>
            <person name="Sproer C."/>
            <person name="Overmann J."/>
            <person name="Jimenez D.J."/>
        </authorList>
    </citation>
    <scope>NUCLEOTIDE SEQUENCE</scope>
    <source>
        <strain evidence="14">MAG5</strain>
    </source>
</reference>
<comment type="pathway">
    <text evidence="2 11">Cofactor biosynthesis; (R)-pantothenate biosynthesis; (R)-pantoate from 3-methyl-2-oxobutanoate: step 2/2.</text>
</comment>
<keyword evidence="6 11" id="KW-0566">Pantothenate biosynthesis</keyword>
<evidence type="ECO:0000256" key="1">
    <source>
        <dbReference type="ARBA" id="ARBA00002919"/>
    </source>
</evidence>
<dbReference type="GO" id="GO:0050661">
    <property type="term" value="F:NADP binding"/>
    <property type="evidence" value="ECO:0007669"/>
    <property type="project" value="TreeGrafter"/>
</dbReference>
<sequence length="317" mass="35074">MRFEIIGNGAIGMLYGAKLLQAGYAVHFWTRSIEQAEFLRKEGITLVDRSGNSSTETEGTYGQLREFALDSSDDKLTDEVYIFLTVKQTQLTTDLLAQIKLLLEQYKNCTLVAFQNGIGHIERLSELSNKPIITAVTSEAALRTLSNAVKHTGTGLTTFGDQLGRDSDKIHQKILEEVLFEAGFKALVSKNIREAIYRKLIANAVINPLTALFGVKNGQLSSDSTRLLLMKQLFEETRAILVLDELEIANITFDNVIQICEATSSNTSSMLSDVMANRETEIQSINGAIVKMASHFGYEAVLNQAILQLILALHPEK</sequence>
<dbReference type="InterPro" id="IPR013752">
    <property type="entry name" value="KPA_reductase"/>
</dbReference>
<dbReference type="EMBL" id="CP097899">
    <property type="protein sequence ID" value="URN93169.1"/>
    <property type="molecule type" value="Genomic_DNA"/>
</dbReference>
<comment type="catalytic activity">
    <reaction evidence="10 11">
        <text>(R)-pantoate + NADP(+) = 2-dehydropantoate + NADPH + H(+)</text>
        <dbReference type="Rhea" id="RHEA:16233"/>
        <dbReference type="ChEBI" id="CHEBI:11561"/>
        <dbReference type="ChEBI" id="CHEBI:15378"/>
        <dbReference type="ChEBI" id="CHEBI:15980"/>
        <dbReference type="ChEBI" id="CHEBI:57783"/>
        <dbReference type="ChEBI" id="CHEBI:58349"/>
        <dbReference type="EC" id="1.1.1.169"/>
    </reaction>
</comment>
<evidence type="ECO:0000313" key="15">
    <source>
        <dbReference type="Proteomes" id="UP001056756"/>
    </source>
</evidence>
<accession>A0A9J6ZBE7</accession>
<dbReference type="GO" id="GO:0005737">
    <property type="term" value="C:cytoplasm"/>
    <property type="evidence" value="ECO:0007669"/>
    <property type="project" value="TreeGrafter"/>
</dbReference>
<dbReference type="InterPro" id="IPR008927">
    <property type="entry name" value="6-PGluconate_DH-like_C_sf"/>
</dbReference>
<dbReference type="InterPro" id="IPR013332">
    <property type="entry name" value="KPR_N"/>
</dbReference>
<dbReference type="PANTHER" id="PTHR43765:SF2">
    <property type="entry name" value="2-DEHYDROPANTOATE 2-REDUCTASE"/>
    <property type="match status" value="1"/>
</dbReference>
<evidence type="ECO:0000259" key="13">
    <source>
        <dbReference type="Pfam" id="PF08546"/>
    </source>
</evidence>
<proteinExistence type="inferred from homology"/>
<dbReference type="EC" id="1.1.1.169" evidence="4 11"/>
<name>A0A9J6ZBE7_9BACL</name>
<keyword evidence="8 11" id="KW-0560">Oxidoreductase</keyword>
<dbReference type="InterPro" id="IPR003710">
    <property type="entry name" value="ApbA"/>
</dbReference>
<dbReference type="Pfam" id="PF08546">
    <property type="entry name" value="ApbA_C"/>
    <property type="match status" value="1"/>
</dbReference>
<evidence type="ECO:0000256" key="5">
    <source>
        <dbReference type="ARBA" id="ARBA00019465"/>
    </source>
</evidence>
<evidence type="ECO:0000256" key="9">
    <source>
        <dbReference type="ARBA" id="ARBA00032024"/>
    </source>
</evidence>
<evidence type="ECO:0000256" key="11">
    <source>
        <dbReference type="RuleBase" id="RU362068"/>
    </source>
</evidence>
<dbReference type="InterPro" id="IPR050838">
    <property type="entry name" value="Ketopantoate_reductase"/>
</dbReference>
<evidence type="ECO:0000259" key="12">
    <source>
        <dbReference type="Pfam" id="PF02558"/>
    </source>
</evidence>
<dbReference type="SUPFAM" id="SSF48179">
    <property type="entry name" value="6-phosphogluconate dehydrogenase C-terminal domain-like"/>
    <property type="match status" value="1"/>
</dbReference>
<gene>
    <name evidence="14" type="ORF">NAG76_15160</name>
</gene>
<comment type="similarity">
    <text evidence="3 11">Belongs to the ketopantoate reductase family.</text>
</comment>
<dbReference type="GO" id="GO:0015940">
    <property type="term" value="P:pantothenate biosynthetic process"/>
    <property type="evidence" value="ECO:0007669"/>
    <property type="project" value="UniProtKB-KW"/>
</dbReference>
<evidence type="ECO:0000256" key="8">
    <source>
        <dbReference type="ARBA" id="ARBA00023002"/>
    </source>
</evidence>
<evidence type="ECO:0000256" key="2">
    <source>
        <dbReference type="ARBA" id="ARBA00004994"/>
    </source>
</evidence>
<comment type="function">
    <text evidence="1 11">Catalyzes the NADPH-dependent reduction of ketopantoate into pantoic acid.</text>
</comment>
<dbReference type="AlphaFoldDB" id="A0A9J6ZBE7"/>
<dbReference type="KEGG" id="plig:NAG76_15160"/>